<dbReference type="InterPro" id="IPR005561">
    <property type="entry name" value="ANTAR"/>
</dbReference>
<dbReference type="PROSITE" id="PS50921">
    <property type="entry name" value="ANTAR"/>
    <property type="match status" value="1"/>
</dbReference>
<dbReference type="InterPro" id="IPR036388">
    <property type="entry name" value="WH-like_DNA-bd_sf"/>
</dbReference>
<dbReference type="RefSeq" id="WP_230738118.1">
    <property type="nucleotide sequence ID" value="NZ_JAJNDB010000005.1"/>
</dbReference>
<dbReference type="Pfam" id="PF03861">
    <property type="entry name" value="ANTAR"/>
    <property type="match status" value="1"/>
</dbReference>
<dbReference type="SMART" id="SM01012">
    <property type="entry name" value="ANTAR"/>
    <property type="match status" value="1"/>
</dbReference>
<dbReference type="EMBL" id="JAJNDB010000005">
    <property type="protein sequence ID" value="MCD2196265.1"/>
    <property type="molecule type" value="Genomic_DNA"/>
</dbReference>
<evidence type="ECO:0000256" key="1">
    <source>
        <dbReference type="SAM" id="MobiDB-lite"/>
    </source>
</evidence>
<evidence type="ECO:0000259" key="2">
    <source>
        <dbReference type="PROSITE" id="PS50921"/>
    </source>
</evidence>
<feature type="region of interest" description="Disordered" evidence="1">
    <location>
        <begin position="1"/>
        <end position="70"/>
    </location>
</feature>
<dbReference type="Proteomes" id="UP001199469">
    <property type="component" value="Unassembled WGS sequence"/>
</dbReference>
<organism evidence="3 4">
    <name type="scientific">Actinomycetospora endophytica</name>
    <dbReference type="NCBI Taxonomy" id="2291215"/>
    <lineage>
        <taxon>Bacteria</taxon>
        <taxon>Bacillati</taxon>
        <taxon>Actinomycetota</taxon>
        <taxon>Actinomycetes</taxon>
        <taxon>Pseudonocardiales</taxon>
        <taxon>Pseudonocardiaceae</taxon>
        <taxon>Actinomycetospora</taxon>
    </lineage>
</organism>
<evidence type="ECO:0000313" key="4">
    <source>
        <dbReference type="Proteomes" id="UP001199469"/>
    </source>
</evidence>
<proteinExistence type="predicted"/>
<keyword evidence="4" id="KW-1185">Reference proteome</keyword>
<feature type="compositionally biased region" description="Low complexity" evidence="1">
    <location>
        <begin position="49"/>
        <end position="58"/>
    </location>
</feature>
<dbReference type="Gene3D" id="1.10.10.10">
    <property type="entry name" value="Winged helix-like DNA-binding domain superfamily/Winged helix DNA-binding domain"/>
    <property type="match status" value="1"/>
</dbReference>
<gene>
    <name evidence="3" type="ORF">LQ327_23090</name>
</gene>
<protein>
    <submittedName>
        <fullName evidence="3">ANTAR domain-containing protein</fullName>
    </submittedName>
</protein>
<sequence>MTELTHTVPGAEPPSAHRHHATRPRSAENGGGAAAGDERVRDAEDRANQAEARASSAEGRAEQAEERAEAGERRIEALLRALDSRAQIDQAKGVIMGAFDISAEAAFDALVWVSQQANVKLAVVADRFLIELRDIDTGQPHRDELTRLLASMGRHHGEHFR</sequence>
<reference evidence="3 4" key="1">
    <citation type="submission" date="2021-11" db="EMBL/GenBank/DDBJ databases">
        <title>Draft genome sequence of Actinomycetospora sp. SF1 isolated from the rhizosphere soil.</title>
        <authorList>
            <person name="Duangmal K."/>
            <person name="Chantavorakit T."/>
        </authorList>
    </citation>
    <scope>NUCLEOTIDE SEQUENCE [LARGE SCALE GENOMIC DNA]</scope>
    <source>
        <strain evidence="3 4">TBRC 5722</strain>
    </source>
</reference>
<accession>A0ABS8PFH7</accession>
<evidence type="ECO:0000313" key="3">
    <source>
        <dbReference type="EMBL" id="MCD2196265.1"/>
    </source>
</evidence>
<comment type="caution">
    <text evidence="3">The sequence shown here is derived from an EMBL/GenBank/DDBJ whole genome shotgun (WGS) entry which is preliminary data.</text>
</comment>
<feature type="compositionally biased region" description="Basic and acidic residues" evidence="1">
    <location>
        <begin position="59"/>
        <end position="70"/>
    </location>
</feature>
<name>A0ABS8PFH7_9PSEU</name>
<feature type="domain" description="ANTAR" evidence="2">
    <location>
        <begin position="68"/>
        <end position="129"/>
    </location>
</feature>
<feature type="compositionally biased region" description="Basic and acidic residues" evidence="1">
    <location>
        <begin position="36"/>
        <end position="48"/>
    </location>
</feature>